<sequence>MEKNEMSETVRIIRHHHQSGERRKHMLPQDTYAFWALLYSEEQPIAYALGADAMDADEPHWKEAQPGELVLCPPQTTLHRRAARPLLFHFIEFDWQIGGAPVAAARTPAPDGKLVFRHAARARSTLQLLEGVQSAPDGLSPAARAYAAHLVLDLLRLHRYERDAASARVVADPLVRSALAELERRCGEDCSMRAIAAAAGLSQSQFTRRFQAAVGISPIVYLTQLRLQRARTLLLESDLTVEAIAVRCGYQNGFYFSRVFSAHTGASPSAYRRANRV</sequence>
<reference evidence="5" key="1">
    <citation type="submission" date="2020-09" db="EMBL/GenBank/DDBJ databases">
        <title>A novel bacterium of genus Paenibacillus, isolated from South China Sea.</title>
        <authorList>
            <person name="Huang H."/>
            <person name="Mo K."/>
            <person name="Hu Y."/>
        </authorList>
    </citation>
    <scope>NUCLEOTIDE SEQUENCE</scope>
    <source>
        <strain evidence="5">IB182496</strain>
    </source>
</reference>
<evidence type="ECO:0000256" key="1">
    <source>
        <dbReference type="ARBA" id="ARBA00023015"/>
    </source>
</evidence>
<dbReference type="SMART" id="SM00342">
    <property type="entry name" value="HTH_ARAC"/>
    <property type="match status" value="1"/>
</dbReference>
<proteinExistence type="predicted"/>
<dbReference type="RefSeq" id="WP_190914990.1">
    <property type="nucleotide sequence ID" value="NZ_JACXIZ010000010.1"/>
</dbReference>
<accession>A0A927GQC7</accession>
<dbReference type="PROSITE" id="PS01124">
    <property type="entry name" value="HTH_ARAC_FAMILY_2"/>
    <property type="match status" value="1"/>
</dbReference>
<dbReference type="EMBL" id="JACXIZ010000010">
    <property type="protein sequence ID" value="MBD2844379.1"/>
    <property type="molecule type" value="Genomic_DNA"/>
</dbReference>
<dbReference type="InterPro" id="IPR050204">
    <property type="entry name" value="AraC_XylS_family_regulators"/>
</dbReference>
<feature type="domain" description="HTH araC/xylS-type" evidence="4">
    <location>
        <begin position="176"/>
        <end position="274"/>
    </location>
</feature>
<gene>
    <name evidence="5" type="ORF">IDH44_04190</name>
</gene>
<keyword evidence="1" id="KW-0805">Transcription regulation</keyword>
<keyword evidence="3" id="KW-0804">Transcription</keyword>
<evidence type="ECO:0000256" key="2">
    <source>
        <dbReference type="ARBA" id="ARBA00023125"/>
    </source>
</evidence>
<dbReference type="GO" id="GO:0003700">
    <property type="term" value="F:DNA-binding transcription factor activity"/>
    <property type="evidence" value="ECO:0007669"/>
    <property type="project" value="InterPro"/>
</dbReference>
<evidence type="ECO:0000256" key="3">
    <source>
        <dbReference type="ARBA" id="ARBA00023163"/>
    </source>
</evidence>
<dbReference type="AlphaFoldDB" id="A0A927GQC7"/>
<evidence type="ECO:0000313" key="6">
    <source>
        <dbReference type="Proteomes" id="UP000621560"/>
    </source>
</evidence>
<keyword evidence="6" id="KW-1185">Reference proteome</keyword>
<dbReference type="Proteomes" id="UP000621560">
    <property type="component" value="Unassembled WGS sequence"/>
</dbReference>
<dbReference type="Gene3D" id="1.10.10.60">
    <property type="entry name" value="Homeodomain-like"/>
    <property type="match status" value="2"/>
</dbReference>
<dbReference type="InterPro" id="IPR018062">
    <property type="entry name" value="HTH_AraC-typ_CS"/>
</dbReference>
<dbReference type="PANTHER" id="PTHR46796">
    <property type="entry name" value="HTH-TYPE TRANSCRIPTIONAL ACTIVATOR RHAS-RELATED"/>
    <property type="match status" value="1"/>
</dbReference>
<organism evidence="5 6">
    <name type="scientific">Paenibacillus sabuli</name>
    <dbReference type="NCBI Taxonomy" id="2772509"/>
    <lineage>
        <taxon>Bacteria</taxon>
        <taxon>Bacillati</taxon>
        <taxon>Bacillota</taxon>
        <taxon>Bacilli</taxon>
        <taxon>Bacillales</taxon>
        <taxon>Paenibacillaceae</taxon>
        <taxon>Paenibacillus</taxon>
    </lineage>
</organism>
<dbReference type="PROSITE" id="PS00041">
    <property type="entry name" value="HTH_ARAC_FAMILY_1"/>
    <property type="match status" value="1"/>
</dbReference>
<keyword evidence="2" id="KW-0238">DNA-binding</keyword>
<name>A0A927GQC7_9BACL</name>
<dbReference type="InterPro" id="IPR018060">
    <property type="entry name" value="HTH_AraC"/>
</dbReference>
<comment type="caution">
    <text evidence="5">The sequence shown here is derived from an EMBL/GenBank/DDBJ whole genome shotgun (WGS) entry which is preliminary data.</text>
</comment>
<protein>
    <submittedName>
        <fullName evidence="5">Helix-turn-helix domain-containing protein</fullName>
    </submittedName>
</protein>
<evidence type="ECO:0000259" key="4">
    <source>
        <dbReference type="PROSITE" id="PS01124"/>
    </source>
</evidence>
<dbReference type="GO" id="GO:0043565">
    <property type="term" value="F:sequence-specific DNA binding"/>
    <property type="evidence" value="ECO:0007669"/>
    <property type="project" value="InterPro"/>
</dbReference>
<dbReference type="SUPFAM" id="SSF46689">
    <property type="entry name" value="Homeodomain-like"/>
    <property type="match status" value="2"/>
</dbReference>
<dbReference type="Pfam" id="PF12833">
    <property type="entry name" value="HTH_18"/>
    <property type="match status" value="1"/>
</dbReference>
<evidence type="ECO:0000313" key="5">
    <source>
        <dbReference type="EMBL" id="MBD2844379.1"/>
    </source>
</evidence>
<dbReference type="InterPro" id="IPR009057">
    <property type="entry name" value="Homeodomain-like_sf"/>
</dbReference>